<dbReference type="EMBL" id="AP008216">
    <property type="protein sequence ID" value="BAH94885.1"/>
    <property type="molecule type" value="Genomic_DNA"/>
</dbReference>
<dbReference type="Proteomes" id="UP000000763">
    <property type="component" value="Chromosome 10"/>
</dbReference>
<evidence type="ECO:0000256" key="1">
    <source>
        <dbReference type="SAM" id="MobiDB-lite"/>
    </source>
</evidence>
<feature type="region of interest" description="Disordered" evidence="1">
    <location>
        <begin position="1"/>
        <end position="27"/>
    </location>
</feature>
<dbReference type="KEGG" id="dosa:Os10g0422533"/>
<feature type="region of interest" description="Disordered" evidence="1">
    <location>
        <begin position="52"/>
        <end position="89"/>
    </location>
</feature>
<reference evidence="2 3" key="1">
    <citation type="journal article" date="2005" name="Nature">
        <title>The map-based sequence of the rice genome.</title>
        <authorList>
            <consortium name="International rice genome sequencing project (IRGSP)"/>
            <person name="Matsumoto T."/>
            <person name="Wu J."/>
            <person name="Kanamori H."/>
            <person name="Katayose Y."/>
            <person name="Fujisawa M."/>
            <person name="Namiki N."/>
            <person name="Mizuno H."/>
            <person name="Yamamoto K."/>
            <person name="Antonio B.A."/>
            <person name="Baba T."/>
            <person name="Sakata K."/>
            <person name="Nagamura Y."/>
            <person name="Aoki H."/>
            <person name="Arikawa K."/>
            <person name="Arita K."/>
            <person name="Bito T."/>
            <person name="Chiden Y."/>
            <person name="Fujitsuka N."/>
            <person name="Fukunaka R."/>
            <person name="Hamada M."/>
            <person name="Harada C."/>
            <person name="Hayashi A."/>
            <person name="Hijishita S."/>
            <person name="Honda M."/>
            <person name="Hosokawa S."/>
            <person name="Ichikawa Y."/>
            <person name="Idonuma A."/>
            <person name="Iijima M."/>
            <person name="Ikeda M."/>
            <person name="Ikeno M."/>
            <person name="Ito K."/>
            <person name="Ito S."/>
            <person name="Ito T."/>
            <person name="Ito Y."/>
            <person name="Ito Y."/>
            <person name="Iwabuchi A."/>
            <person name="Kamiya K."/>
            <person name="Karasawa W."/>
            <person name="Kurita K."/>
            <person name="Katagiri S."/>
            <person name="Kikuta A."/>
            <person name="Kobayashi H."/>
            <person name="Kobayashi N."/>
            <person name="Machita K."/>
            <person name="Maehara T."/>
            <person name="Masukawa M."/>
            <person name="Mizubayashi T."/>
            <person name="Mukai Y."/>
            <person name="Nagasaki H."/>
            <person name="Nagata Y."/>
            <person name="Naito S."/>
            <person name="Nakashima M."/>
            <person name="Nakama Y."/>
            <person name="Nakamichi Y."/>
            <person name="Nakamura M."/>
            <person name="Meguro A."/>
            <person name="Negishi M."/>
            <person name="Ohta I."/>
            <person name="Ohta T."/>
            <person name="Okamoto M."/>
            <person name="Ono N."/>
            <person name="Saji S."/>
            <person name="Sakaguchi M."/>
            <person name="Sakai K."/>
            <person name="Shibata M."/>
            <person name="Shimokawa T."/>
            <person name="Song J."/>
            <person name="Takazaki Y."/>
            <person name="Terasawa K."/>
            <person name="Tsugane M."/>
            <person name="Tsuji K."/>
            <person name="Ueda S."/>
            <person name="Waki K."/>
            <person name="Yamagata H."/>
            <person name="Yamamoto M."/>
            <person name="Yamamoto S."/>
            <person name="Yamane H."/>
            <person name="Yoshiki S."/>
            <person name="Yoshihara R."/>
            <person name="Yukawa K."/>
            <person name="Zhong H."/>
            <person name="Yano M."/>
            <person name="Yuan Q."/>
            <person name="Ouyang S."/>
            <person name="Liu J."/>
            <person name="Jones K.M."/>
            <person name="Gansberger K."/>
            <person name="Moffat K."/>
            <person name="Hill J."/>
            <person name="Bera J."/>
            <person name="Fadrosh D."/>
            <person name="Jin S."/>
            <person name="Johri S."/>
            <person name="Kim M."/>
            <person name="Overton L."/>
            <person name="Reardon M."/>
            <person name="Tsitrin T."/>
            <person name="Vuong H."/>
            <person name="Weaver B."/>
            <person name="Ciecko A."/>
            <person name="Tallon L."/>
            <person name="Jackson J."/>
            <person name="Pai G."/>
            <person name="Aken S.V."/>
            <person name="Utterback T."/>
            <person name="Reidmuller S."/>
            <person name="Feldblyum T."/>
            <person name="Hsiao J."/>
            <person name="Zismann V."/>
            <person name="Iobst S."/>
            <person name="de Vazeille A.R."/>
            <person name="Buell C.R."/>
            <person name="Ying K."/>
            <person name="Li Y."/>
            <person name="Lu T."/>
            <person name="Huang Y."/>
            <person name="Zhao Q."/>
            <person name="Feng Q."/>
            <person name="Zhang L."/>
            <person name="Zhu J."/>
            <person name="Weng Q."/>
            <person name="Mu J."/>
            <person name="Lu Y."/>
            <person name="Fan D."/>
            <person name="Liu Y."/>
            <person name="Guan J."/>
            <person name="Zhang Y."/>
            <person name="Yu S."/>
            <person name="Liu X."/>
            <person name="Zhang Y."/>
            <person name="Hong G."/>
            <person name="Han B."/>
            <person name="Choisne N."/>
            <person name="Demange N."/>
            <person name="Orjeda G."/>
            <person name="Samain S."/>
            <person name="Cattolico L."/>
            <person name="Pelletier E."/>
            <person name="Couloux A."/>
            <person name="Segurens B."/>
            <person name="Wincker P."/>
            <person name="D'Hont A."/>
            <person name="Scarpelli C."/>
            <person name="Weissenbach J."/>
            <person name="Salanoubat M."/>
            <person name="Quetier F."/>
            <person name="Yu Y."/>
            <person name="Kim H.R."/>
            <person name="Rambo T."/>
            <person name="Currie J."/>
            <person name="Collura K."/>
            <person name="Luo M."/>
            <person name="Yang T."/>
            <person name="Ammiraju J.S.S."/>
            <person name="Engler F."/>
            <person name="Soderlund C."/>
            <person name="Wing R.A."/>
            <person name="Palmer L.E."/>
            <person name="de la Bastide M."/>
            <person name="Spiegel L."/>
            <person name="Nascimento L."/>
            <person name="Zutavern T."/>
            <person name="O'Shaughnessy A."/>
            <person name="Dike S."/>
            <person name="Dedhia N."/>
            <person name="Preston R."/>
            <person name="Balija V."/>
            <person name="McCombie W.R."/>
            <person name="Chow T."/>
            <person name="Chen H."/>
            <person name="Chung M."/>
            <person name="Chen C."/>
            <person name="Shaw J."/>
            <person name="Wu H."/>
            <person name="Hsiao K."/>
            <person name="Chao Y."/>
            <person name="Chu M."/>
            <person name="Cheng C."/>
            <person name="Hour A."/>
            <person name="Lee P."/>
            <person name="Lin S."/>
            <person name="Lin Y."/>
            <person name="Liou J."/>
            <person name="Liu S."/>
            <person name="Hsing Y."/>
            <person name="Raghuvanshi S."/>
            <person name="Mohanty A."/>
            <person name="Bharti A.K."/>
            <person name="Gaur A."/>
            <person name="Gupta V."/>
            <person name="Kumar D."/>
            <person name="Ravi V."/>
            <person name="Vij S."/>
            <person name="Kapur A."/>
            <person name="Khurana P."/>
            <person name="Khurana P."/>
            <person name="Khurana J.P."/>
            <person name="Tyagi A.K."/>
            <person name="Gaikwad K."/>
            <person name="Singh A."/>
            <person name="Dalal V."/>
            <person name="Srivastava S."/>
            <person name="Dixit A."/>
            <person name="Pal A.K."/>
            <person name="Ghazi I.A."/>
            <person name="Yadav M."/>
            <person name="Pandit A."/>
            <person name="Bhargava A."/>
            <person name="Sureshbabu K."/>
            <person name="Batra K."/>
            <person name="Sharma T.R."/>
            <person name="Mohapatra T."/>
            <person name="Singh N.K."/>
            <person name="Messing J."/>
            <person name="Nelson A.B."/>
            <person name="Fuks G."/>
            <person name="Kavchok S."/>
            <person name="Keizer G."/>
            <person name="Linton E."/>
            <person name="Llaca V."/>
            <person name="Song R."/>
            <person name="Tanyolac B."/>
            <person name="Young S."/>
            <person name="Ho-Il K."/>
            <person name="Hahn J.H."/>
            <person name="Sangsakoo G."/>
            <person name="Vanavichit A."/>
            <person name="de Mattos Luiz.A.T."/>
            <person name="Zimmer P.D."/>
            <person name="Malone G."/>
            <person name="Dellagostin O."/>
            <person name="de Oliveira A.C."/>
            <person name="Bevan M."/>
            <person name="Bancroft I."/>
            <person name="Minx P."/>
            <person name="Cordum H."/>
            <person name="Wilson R."/>
            <person name="Cheng Z."/>
            <person name="Jin W."/>
            <person name="Jiang J."/>
            <person name="Leong S.A."/>
            <person name="Iwama H."/>
            <person name="Gojobori T."/>
            <person name="Itoh T."/>
            <person name="Niimura Y."/>
            <person name="Fujii Y."/>
            <person name="Habara T."/>
            <person name="Sakai H."/>
            <person name="Sato Y."/>
            <person name="Wilson G."/>
            <person name="Kumar K."/>
            <person name="McCouch S."/>
            <person name="Juretic N."/>
            <person name="Hoen D."/>
            <person name="Wright S."/>
            <person name="Bruskiewich R."/>
            <person name="Bureau T."/>
            <person name="Miyao A."/>
            <person name="Hirochika H."/>
            <person name="Nishikawa T."/>
            <person name="Kadowaki K."/>
            <person name="Sugiura M."/>
            <person name="Burr B."/>
            <person name="Sasaki T."/>
        </authorList>
    </citation>
    <scope>NUCLEOTIDE SEQUENCE [LARGE SCALE GENOMIC DNA]</scope>
    <source>
        <strain evidence="3">cv. Nipponbare</strain>
    </source>
</reference>
<evidence type="ECO:0000313" key="2">
    <source>
        <dbReference type="EMBL" id="BAH94885.1"/>
    </source>
</evidence>
<proteinExistence type="predicted"/>
<protein>
    <submittedName>
        <fullName evidence="2">Os10g0422533 protein</fullName>
    </submittedName>
</protein>
<name>C7J7V0_ORYSJ</name>
<dbReference type="AlphaFoldDB" id="C7J7V0"/>
<feature type="compositionally biased region" description="Pro residues" evidence="1">
    <location>
        <begin position="73"/>
        <end position="86"/>
    </location>
</feature>
<reference evidence="3" key="2">
    <citation type="journal article" date="2008" name="Nucleic Acids Res.">
        <title>The rice annotation project database (RAP-DB): 2008 update.</title>
        <authorList>
            <consortium name="The rice annotation project (RAP)"/>
        </authorList>
    </citation>
    <scope>GENOME REANNOTATION</scope>
    <source>
        <strain evidence="3">cv. Nipponbare</strain>
    </source>
</reference>
<accession>C7J7V0</accession>
<gene>
    <name evidence="2" type="ordered locus">Os10g0422533</name>
</gene>
<organism evidence="2 3">
    <name type="scientific">Oryza sativa subsp. japonica</name>
    <name type="common">Rice</name>
    <dbReference type="NCBI Taxonomy" id="39947"/>
    <lineage>
        <taxon>Eukaryota</taxon>
        <taxon>Viridiplantae</taxon>
        <taxon>Streptophyta</taxon>
        <taxon>Embryophyta</taxon>
        <taxon>Tracheophyta</taxon>
        <taxon>Spermatophyta</taxon>
        <taxon>Magnoliopsida</taxon>
        <taxon>Liliopsida</taxon>
        <taxon>Poales</taxon>
        <taxon>Poaceae</taxon>
        <taxon>BOP clade</taxon>
        <taxon>Oryzoideae</taxon>
        <taxon>Oryzeae</taxon>
        <taxon>Oryzinae</taxon>
        <taxon>Oryza</taxon>
        <taxon>Oryza sativa</taxon>
    </lineage>
</organism>
<sequence length="137" mass="14723">MTRSLTLYRRSSLGCAPPPPPRMSPSIRRLRLSPALNERRWKNAAGLFCLDDDPSKSSSISTTGSGAGDGVLMPPPPPPPPPPPVPARLFSVRRTSDTHFLAGPLSSAPSTLPAFNGTISWNLHVLSCIYRPVQSKL</sequence>
<evidence type="ECO:0000313" key="3">
    <source>
        <dbReference type="Proteomes" id="UP000000763"/>
    </source>
</evidence>